<dbReference type="AlphaFoldDB" id="A0AAD9J1J6"/>
<proteinExistence type="predicted"/>
<feature type="region of interest" description="Disordered" evidence="1">
    <location>
        <begin position="113"/>
        <end position="180"/>
    </location>
</feature>
<evidence type="ECO:0000313" key="3">
    <source>
        <dbReference type="Proteomes" id="UP001208570"/>
    </source>
</evidence>
<name>A0AAD9J1J6_9ANNE</name>
<keyword evidence="3" id="KW-1185">Reference proteome</keyword>
<evidence type="ECO:0000313" key="2">
    <source>
        <dbReference type="EMBL" id="KAK2144255.1"/>
    </source>
</evidence>
<protein>
    <submittedName>
        <fullName evidence="2">Uncharacterized protein</fullName>
    </submittedName>
</protein>
<comment type="caution">
    <text evidence="2">The sequence shown here is derived from an EMBL/GenBank/DDBJ whole genome shotgun (WGS) entry which is preliminary data.</text>
</comment>
<organism evidence="2 3">
    <name type="scientific">Paralvinella palmiformis</name>
    <dbReference type="NCBI Taxonomy" id="53620"/>
    <lineage>
        <taxon>Eukaryota</taxon>
        <taxon>Metazoa</taxon>
        <taxon>Spiralia</taxon>
        <taxon>Lophotrochozoa</taxon>
        <taxon>Annelida</taxon>
        <taxon>Polychaeta</taxon>
        <taxon>Sedentaria</taxon>
        <taxon>Canalipalpata</taxon>
        <taxon>Terebellida</taxon>
        <taxon>Terebelliformia</taxon>
        <taxon>Alvinellidae</taxon>
        <taxon>Paralvinella</taxon>
    </lineage>
</organism>
<accession>A0AAD9J1J6</accession>
<reference evidence="2" key="1">
    <citation type="journal article" date="2023" name="Mol. Biol. Evol.">
        <title>Third-Generation Sequencing Reveals the Adaptive Role of the Epigenome in Three Deep-Sea Polychaetes.</title>
        <authorList>
            <person name="Perez M."/>
            <person name="Aroh O."/>
            <person name="Sun Y."/>
            <person name="Lan Y."/>
            <person name="Juniper S.K."/>
            <person name="Young C.R."/>
            <person name="Angers B."/>
            <person name="Qian P.Y."/>
        </authorList>
    </citation>
    <scope>NUCLEOTIDE SEQUENCE</scope>
    <source>
        <strain evidence="2">P08H-3</strain>
    </source>
</reference>
<evidence type="ECO:0000256" key="1">
    <source>
        <dbReference type="SAM" id="MobiDB-lite"/>
    </source>
</evidence>
<dbReference type="Proteomes" id="UP001208570">
    <property type="component" value="Unassembled WGS sequence"/>
</dbReference>
<dbReference type="EMBL" id="JAODUP010000774">
    <property type="protein sequence ID" value="KAK2144255.1"/>
    <property type="molecule type" value="Genomic_DNA"/>
</dbReference>
<sequence>MACLLYSSQCRGRILKRSCRNVDWSPLRRVHDVDRTDFVNVTSYIQDLVSGRNATPGTTVSVAKENVNRLISGNSRKGCIRCQRSSQFDLWLPGHKLGQQRARSVTGYKLDQRRARSVTTGHKLGQRRARSVTGHKLGQRRARSVTTGHKLGQRRARSVTTGHKLSQRRARSVTGHKLGQQRARECSPLYSCLSVVGDWSQSSDSPQQSSANQNTVSRRVNLSQLLAEI</sequence>
<gene>
    <name evidence="2" type="ORF">LSH36_773g00011</name>
</gene>